<protein>
    <submittedName>
        <fullName evidence="2">Uncharacterized protein</fullName>
    </submittedName>
</protein>
<dbReference type="AlphaFoldDB" id="A0A0E9VSI7"/>
<feature type="region of interest" description="Disordered" evidence="1">
    <location>
        <begin position="1"/>
        <end position="24"/>
    </location>
</feature>
<feature type="compositionally biased region" description="Basic and acidic residues" evidence="1">
    <location>
        <begin position="1"/>
        <end position="10"/>
    </location>
</feature>
<name>A0A0E9VSI7_ANGAN</name>
<dbReference type="EMBL" id="GBXM01027498">
    <property type="protein sequence ID" value="JAH81079.1"/>
    <property type="molecule type" value="Transcribed_RNA"/>
</dbReference>
<evidence type="ECO:0000313" key="2">
    <source>
        <dbReference type="EMBL" id="JAH81079.1"/>
    </source>
</evidence>
<proteinExistence type="predicted"/>
<accession>A0A0E9VSI7</accession>
<evidence type="ECO:0000256" key="1">
    <source>
        <dbReference type="SAM" id="MobiDB-lite"/>
    </source>
</evidence>
<sequence>MREPLRDAHQMTHHRRSHRASDKG</sequence>
<reference evidence="2" key="1">
    <citation type="submission" date="2014-11" db="EMBL/GenBank/DDBJ databases">
        <authorList>
            <person name="Amaro Gonzalez C."/>
        </authorList>
    </citation>
    <scope>NUCLEOTIDE SEQUENCE</scope>
</reference>
<organism evidence="2">
    <name type="scientific">Anguilla anguilla</name>
    <name type="common">European freshwater eel</name>
    <name type="synonym">Muraena anguilla</name>
    <dbReference type="NCBI Taxonomy" id="7936"/>
    <lineage>
        <taxon>Eukaryota</taxon>
        <taxon>Metazoa</taxon>
        <taxon>Chordata</taxon>
        <taxon>Craniata</taxon>
        <taxon>Vertebrata</taxon>
        <taxon>Euteleostomi</taxon>
        <taxon>Actinopterygii</taxon>
        <taxon>Neopterygii</taxon>
        <taxon>Teleostei</taxon>
        <taxon>Anguilliformes</taxon>
        <taxon>Anguillidae</taxon>
        <taxon>Anguilla</taxon>
    </lineage>
</organism>
<reference evidence="2" key="2">
    <citation type="journal article" date="2015" name="Fish Shellfish Immunol.">
        <title>Early steps in the European eel (Anguilla anguilla)-Vibrio vulnificus interaction in the gills: Role of the RtxA13 toxin.</title>
        <authorList>
            <person name="Callol A."/>
            <person name="Pajuelo D."/>
            <person name="Ebbesson L."/>
            <person name="Teles M."/>
            <person name="MacKenzie S."/>
            <person name="Amaro C."/>
        </authorList>
    </citation>
    <scope>NUCLEOTIDE SEQUENCE</scope>
</reference>